<keyword evidence="6" id="KW-0479">Metal-binding</keyword>
<dbReference type="Gene3D" id="3.30.200.20">
    <property type="entry name" value="Phosphorylase Kinase, domain 1"/>
    <property type="match status" value="1"/>
</dbReference>
<dbReference type="GO" id="GO:0004674">
    <property type="term" value="F:protein serine/threonine kinase activity"/>
    <property type="evidence" value="ECO:0007669"/>
    <property type="project" value="UniProtKB-KW"/>
</dbReference>
<comment type="cofactor">
    <cofactor evidence="1">
        <name>Mg(2+)</name>
        <dbReference type="ChEBI" id="CHEBI:18420"/>
    </cofactor>
</comment>
<dbReference type="Gene3D" id="1.10.10.10">
    <property type="entry name" value="Winged helix-like DNA-binding domain superfamily/Winged helix DNA-binding domain"/>
    <property type="match status" value="1"/>
</dbReference>
<evidence type="ECO:0000256" key="8">
    <source>
        <dbReference type="ARBA" id="ARBA00022777"/>
    </source>
</evidence>
<dbReference type="Pfam" id="PF01163">
    <property type="entry name" value="RIO1"/>
    <property type="match status" value="1"/>
</dbReference>
<dbReference type="GO" id="GO:0005634">
    <property type="term" value="C:nucleus"/>
    <property type="evidence" value="ECO:0007669"/>
    <property type="project" value="TreeGrafter"/>
</dbReference>
<dbReference type="Gene3D" id="1.10.510.10">
    <property type="entry name" value="Transferase(Phosphotransferase) domain 1"/>
    <property type="match status" value="1"/>
</dbReference>
<keyword evidence="4" id="KW-0723">Serine/threonine-protein kinase</keyword>
<evidence type="ECO:0000256" key="15">
    <source>
        <dbReference type="SAM" id="MobiDB-lite"/>
    </source>
</evidence>
<keyword evidence="10" id="KW-0460">Magnesium</keyword>
<evidence type="ECO:0000259" key="16">
    <source>
        <dbReference type="SMART" id="SM00090"/>
    </source>
</evidence>
<evidence type="ECO:0000313" key="17">
    <source>
        <dbReference type="EMBL" id="EHN00601.1"/>
    </source>
</evidence>
<dbReference type="FunFam" id="1.10.510.10:FF:000566">
    <property type="entry name" value="Serine/threonine-protein kinase rio2"/>
    <property type="match status" value="1"/>
</dbReference>
<evidence type="ECO:0000256" key="2">
    <source>
        <dbReference type="ARBA" id="ARBA00009196"/>
    </source>
</evidence>
<evidence type="ECO:0000313" key="18">
    <source>
        <dbReference type="Proteomes" id="UP000009009"/>
    </source>
</evidence>
<comment type="catalytic activity">
    <reaction evidence="11">
        <text>L-threonyl-[protein] + ATP = O-phospho-L-threonyl-[protein] + ADP + H(+)</text>
        <dbReference type="Rhea" id="RHEA:46608"/>
        <dbReference type="Rhea" id="RHEA-COMP:11060"/>
        <dbReference type="Rhea" id="RHEA-COMP:11605"/>
        <dbReference type="ChEBI" id="CHEBI:15378"/>
        <dbReference type="ChEBI" id="CHEBI:30013"/>
        <dbReference type="ChEBI" id="CHEBI:30616"/>
        <dbReference type="ChEBI" id="CHEBI:61977"/>
        <dbReference type="ChEBI" id="CHEBI:456216"/>
        <dbReference type="EC" id="2.7.11.1"/>
    </reaction>
</comment>
<protein>
    <recommendedName>
        <fullName evidence="13">Serine/threonine-protein kinase RIO2</fullName>
        <ecNumber evidence="3">2.7.11.1</ecNumber>
    </recommendedName>
    <alternativeName>
        <fullName evidence="14">Serine/threonine-protein kinase rio2</fullName>
    </alternativeName>
</protein>
<evidence type="ECO:0000256" key="14">
    <source>
        <dbReference type="ARBA" id="ARBA00068837"/>
    </source>
</evidence>
<dbReference type="Proteomes" id="UP000009009">
    <property type="component" value="Unassembled WGS sequence"/>
</dbReference>
<organism evidence="17 18">
    <name type="scientific">Saccharomyces cerevisiae x Saccharomyces kudriavzevii (strain VIN7)</name>
    <name type="common">Yeast</name>
    <dbReference type="NCBI Taxonomy" id="1095631"/>
    <lineage>
        <taxon>Eukaryota</taxon>
        <taxon>Fungi</taxon>
        <taxon>Dikarya</taxon>
        <taxon>Ascomycota</taxon>
        <taxon>Saccharomycotina</taxon>
        <taxon>Saccharomycetes</taxon>
        <taxon>Saccharomycetales</taxon>
        <taxon>Saccharomycetaceae</taxon>
        <taxon>Saccharomyces</taxon>
    </lineage>
</organism>
<feature type="domain" description="RIO kinase" evidence="16">
    <location>
        <begin position="59"/>
        <end position="295"/>
    </location>
</feature>
<dbReference type="GO" id="GO:0030688">
    <property type="term" value="C:preribosome, small subunit precursor"/>
    <property type="evidence" value="ECO:0007669"/>
    <property type="project" value="TreeGrafter"/>
</dbReference>
<keyword evidence="7" id="KW-0547">Nucleotide-binding</keyword>
<dbReference type="PANTHER" id="PTHR45852:SF1">
    <property type="entry name" value="SERINE_THREONINE-PROTEIN KINASE RIO2"/>
    <property type="match status" value="1"/>
</dbReference>
<evidence type="ECO:0000256" key="9">
    <source>
        <dbReference type="ARBA" id="ARBA00022840"/>
    </source>
</evidence>
<accession>H0GZZ0</accession>
<gene>
    <name evidence="17" type="ORF">VIN7_9480</name>
</gene>
<evidence type="ECO:0000256" key="4">
    <source>
        <dbReference type="ARBA" id="ARBA00022527"/>
    </source>
</evidence>
<dbReference type="PhylomeDB" id="H0GZZ0"/>
<dbReference type="InterPro" id="IPR000687">
    <property type="entry name" value="RIO_kinase"/>
</dbReference>
<evidence type="ECO:0000256" key="12">
    <source>
        <dbReference type="ARBA" id="ARBA00048679"/>
    </source>
</evidence>
<dbReference type="PANTHER" id="PTHR45852">
    <property type="entry name" value="SER/THR-PROTEIN KINASE RIO2"/>
    <property type="match status" value="1"/>
</dbReference>
<dbReference type="AlphaFoldDB" id="H0GZZ0"/>
<keyword evidence="5" id="KW-0808">Transferase</keyword>
<keyword evidence="8" id="KW-0418">Kinase</keyword>
<evidence type="ECO:0000256" key="13">
    <source>
        <dbReference type="ARBA" id="ARBA00068353"/>
    </source>
</evidence>
<evidence type="ECO:0000256" key="3">
    <source>
        <dbReference type="ARBA" id="ARBA00012513"/>
    </source>
</evidence>
<evidence type="ECO:0000256" key="6">
    <source>
        <dbReference type="ARBA" id="ARBA00022723"/>
    </source>
</evidence>
<evidence type="ECO:0000256" key="10">
    <source>
        <dbReference type="ARBA" id="ARBA00022842"/>
    </source>
</evidence>
<dbReference type="EMBL" id="AGVY01000343">
    <property type="protein sequence ID" value="EHN00601.1"/>
    <property type="molecule type" value="Genomic_DNA"/>
</dbReference>
<dbReference type="GO" id="GO:0046872">
    <property type="term" value="F:metal ion binding"/>
    <property type="evidence" value="ECO:0007669"/>
    <property type="project" value="UniProtKB-KW"/>
</dbReference>
<dbReference type="InterPro" id="IPR030484">
    <property type="entry name" value="Rio2"/>
</dbReference>
<dbReference type="InterPro" id="IPR036390">
    <property type="entry name" value="WH_DNA-bd_sf"/>
</dbReference>
<dbReference type="HOGENOM" id="CLU_018693_0_0_1"/>
<dbReference type="SUPFAM" id="SSF46785">
    <property type="entry name" value="Winged helix' DNA-binding domain"/>
    <property type="match status" value="1"/>
</dbReference>
<dbReference type="InterPro" id="IPR036388">
    <property type="entry name" value="WH-like_DNA-bd_sf"/>
</dbReference>
<sequence length="418" mass="48210">MRYLTTDDFRVLQAVEQGSKNHEVVPTPLIHQISGMRSQSGTNRAISDLAKLSLISKMRNIKYDGYRLTYSGIDYLALKTMLNRNTVYSVGNTIGVGKESDIYKVSDKNGNPRVMKIHRLGRTSFHSVRNNRDYLKNSNQGANWMHLSRLAANKEYQFMSMLYSKGFKVPEPFDNSRHVVVMELIEGYPMRRLRKHKNIPKLYSDLMCFVVELANSGLIHCDFNEFNIMVKDKVEDEQDCGFVVIDFPQCVSIQHQDADYYFQRDVDCIRRFFKKKLKYEPKSDSSMLDTEGFGDGYRYAYPEFKRDIKRSDNLDELVQASGFSKKHPGDRSLETAVESMRNTVYASDDDISNEEAEDGNEEGDYSEEEEFYDSEVDNESSGDDSEDPQEEENERIIEALSSGVENLKMDKLGNYILE</sequence>
<feature type="region of interest" description="Disordered" evidence="15">
    <location>
        <begin position="343"/>
        <end position="393"/>
    </location>
</feature>
<dbReference type="InterPro" id="IPR011009">
    <property type="entry name" value="Kinase-like_dom_sf"/>
</dbReference>
<evidence type="ECO:0000256" key="11">
    <source>
        <dbReference type="ARBA" id="ARBA00047899"/>
    </source>
</evidence>
<dbReference type="GO" id="GO:0005524">
    <property type="term" value="F:ATP binding"/>
    <property type="evidence" value="ECO:0007669"/>
    <property type="project" value="UniProtKB-KW"/>
</dbReference>
<dbReference type="GO" id="GO:0030490">
    <property type="term" value="P:maturation of SSU-rRNA"/>
    <property type="evidence" value="ECO:0007669"/>
    <property type="project" value="TreeGrafter"/>
</dbReference>
<dbReference type="FunFam" id="1.10.10.10:FF:000053">
    <property type="entry name" value="Serine/threonine-protein kinase RIO2"/>
    <property type="match status" value="1"/>
</dbReference>
<comment type="catalytic activity">
    <reaction evidence="12">
        <text>L-seryl-[protein] + ATP = O-phospho-L-seryl-[protein] + ADP + H(+)</text>
        <dbReference type="Rhea" id="RHEA:17989"/>
        <dbReference type="Rhea" id="RHEA-COMP:9863"/>
        <dbReference type="Rhea" id="RHEA-COMP:11604"/>
        <dbReference type="ChEBI" id="CHEBI:15378"/>
        <dbReference type="ChEBI" id="CHEBI:29999"/>
        <dbReference type="ChEBI" id="CHEBI:30616"/>
        <dbReference type="ChEBI" id="CHEBI:83421"/>
        <dbReference type="ChEBI" id="CHEBI:456216"/>
        <dbReference type="EC" id="2.7.11.1"/>
    </reaction>
</comment>
<dbReference type="InterPro" id="IPR015285">
    <property type="entry name" value="RIO2_wHTH_N"/>
</dbReference>
<feature type="compositionally biased region" description="Acidic residues" evidence="15">
    <location>
        <begin position="347"/>
        <end position="393"/>
    </location>
</feature>
<keyword evidence="18" id="KW-1185">Reference proteome</keyword>
<dbReference type="SMART" id="SM00090">
    <property type="entry name" value="RIO"/>
    <property type="match status" value="1"/>
</dbReference>
<dbReference type="Pfam" id="PF09202">
    <property type="entry name" value="Rio2_N"/>
    <property type="match status" value="1"/>
</dbReference>
<dbReference type="InterPro" id="IPR018934">
    <property type="entry name" value="RIO_dom"/>
</dbReference>
<dbReference type="GO" id="GO:0005829">
    <property type="term" value="C:cytosol"/>
    <property type="evidence" value="ECO:0007669"/>
    <property type="project" value="TreeGrafter"/>
</dbReference>
<evidence type="ECO:0000256" key="1">
    <source>
        <dbReference type="ARBA" id="ARBA00001946"/>
    </source>
</evidence>
<dbReference type="FunFam" id="3.30.200.20:FF:000052">
    <property type="entry name" value="Serine/threonine-protein kinase RIO2"/>
    <property type="match status" value="1"/>
</dbReference>
<reference evidence="17 18" key="1">
    <citation type="journal article" date="2012" name="FEMS Yeast Res.">
        <title>The genome sequence of the wine yeast VIN7 reveals an allotriploid hybrid genome with Saccharomyces cerevisiae and Saccharomyces kudriavzevii origins.</title>
        <authorList>
            <person name="Borneman A.R."/>
            <person name="Desany B.A."/>
            <person name="Riches D."/>
            <person name="Affourtit J.P."/>
            <person name="Forgan A.H."/>
            <person name="Pretorius I.S."/>
            <person name="Egholm M."/>
            <person name="Chambers P.J."/>
        </authorList>
    </citation>
    <scope>NUCLEOTIDE SEQUENCE [LARGE SCALE GENOMIC DNA]</scope>
    <source>
        <strain evidence="17 18">VIN7</strain>
    </source>
</reference>
<proteinExistence type="inferred from homology"/>
<name>H0GZZ0_SACCK</name>
<dbReference type="OrthoDB" id="10258631at2759"/>
<dbReference type="SUPFAM" id="SSF56112">
    <property type="entry name" value="Protein kinase-like (PK-like)"/>
    <property type="match status" value="1"/>
</dbReference>
<comment type="caution">
    <text evidence="17">The sequence shown here is derived from an EMBL/GenBank/DDBJ whole genome shotgun (WGS) entry which is preliminary data.</text>
</comment>
<evidence type="ECO:0000256" key="5">
    <source>
        <dbReference type="ARBA" id="ARBA00022679"/>
    </source>
</evidence>
<dbReference type="CDD" id="cd05144">
    <property type="entry name" value="RIO2_C"/>
    <property type="match status" value="1"/>
</dbReference>
<dbReference type="EC" id="2.7.11.1" evidence="3"/>
<comment type="similarity">
    <text evidence="2">Belongs to the protein kinase superfamily. RIO-type Ser/Thr kinase family.</text>
</comment>
<keyword evidence="9" id="KW-0067">ATP-binding</keyword>
<evidence type="ECO:0000256" key="7">
    <source>
        <dbReference type="ARBA" id="ARBA00022741"/>
    </source>
</evidence>